<evidence type="ECO:0000313" key="2">
    <source>
        <dbReference type="EMBL" id="KAK3347005.1"/>
    </source>
</evidence>
<evidence type="ECO:0000259" key="1">
    <source>
        <dbReference type="Pfam" id="PF08241"/>
    </source>
</evidence>
<feature type="domain" description="Methyltransferase type 11" evidence="1">
    <location>
        <begin position="56"/>
        <end position="155"/>
    </location>
</feature>
<dbReference type="AlphaFoldDB" id="A0AAJ0HCV8"/>
<keyword evidence="2" id="KW-0808">Transferase</keyword>
<dbReference type="InterPro" id="IPR051052">
    <property type="entry name" value="Diverse_substrate_MTase"/>
</dbReference>
<gene>
    <name evidence="2" type="ORF">B0T25DRAFT_461263</name>
</gene>
<dbReference type="InterPro" id="IPR029063">
    <property type="entry name" value="SAM-dependent_MTases_sf"/>
</dbReference>
<keyword evidence="3" id="KW-1185">Reference proteome</keyword>
<dbReference type="GO" id="GO:0032259">
    <property type="term" value="P:methylation"/>
    <property type="evidence" value="ECO:0007669"/>
    <property type="project" value="UniProtKB-KW"/>
</dbReference>
<dbReference type="EMBL" id="JAUIQD010000006">
    <property type="protein sequence ID" value="KAK3347005.1"/>
    <property type="molecule type" value="Genomic_DNA"/>
</dbReference>
<dbReference type="InterPro" id="IPR013216">
    <property type="entry name" value="Methyltransf_11"/>
</dbReference>
<dbReference type="CDD" id="cd02440">
    <property type="entry name" value="AdoMet_MTases"/>
    <property type="match status" value="1"/>
</dbReference>
<proteinExistence type="predicted"/>
<protein>
    <submittedName>
        <fullName evidence="2">S-adenosyl-L-methionine-dependent methyltransferase</fullName>
    </submittedName>
</protein>
<organism evidence="2 3">
    <name type="scientific">Lasiosphaeria hispida</name>
    <dbReference type="NCBI Taxonomy" id="260671"/>
    <lineage>
        <taxon>Eukaryota</taxon>
        <taxon>Fungi</taxon>
        <taxon>Dikarya</taxon>
        <taxon>Ascomycota</taxon>
        <taxon>Pezizomycotina</taxon>
        <taxon>Sordariomycetes</taxon>
        <taxon>Sordariomycetidae</taxon>
        <taxon>Sordariales</taxon>
        <taxon>Lasiosphaeriaceae</taxon>
        <taxon>Lasiosphaeria</taxon>
    </lineage>
</organism>
<accession>A0AAJ0HCV8</accession>
<dbReference type="PANTHER" id="PTHR44942">
    <property type="entry name" value="METHYLTRANSF_11 DOMAIN-CONTAINING PROTEIN"/>
    <property type="match status" value="1"/>
</dbReference>
<reference evidence="2" key="1">
    <citation type="journal article" date="2023" name="Mol. Phylogenet. Evol.">
        <title>Genome-scale phylogeny and comparative genomics of the fungal order Sordariales.</title>
        <authorList>
            <person name="Hensen N."/>
            <person name="Bonometti L."/>
            <person name="Westerberg I."/>
            <person name="Brannstrom I.O."/>
            <person name="Guillou S."/>
            <person name="Cros-Aarteil S."/>
            <person name="Calhoun S."/>
            <person name="Haridas S."/>
            <person name="Kuo A."/>
            <person name="Mondo S."/>
            <person name="Pangilinan J."/>
            <person name="Riley R."/>
            <person name="LaButti K."/>
            <person name="Andreopoulos B."/>
            <person name="Lipzen A."/>
            <person name="Chen C."/>
            <person name="Yan M."/>
            <person name="Daum C."/>
            <person name="Ng V."/>
            <person name="Clum A."/>
            <person name="Steindorff A."/>
            <person name="Ohm R.A."/>
            <person name="Martin F."/>
            <person name="Silar P."/>
            <person name="Natvig D.O."/>
            <person name="Lalanne C."/>
            <person name="Gautier V."/>
            <person name="Ament-Velasquez S.L."/>
            <person name="Kruys A."/>
            <person name="Hutchinson M.I."/>
            <person name="Powell A.J."/>
            <person name="Barry K."/>
            <person name="Miller A.N."/>
            <person name="Grigoriev I.V."/>
            <person name="Debuchy R."/>
            <person name="Gladieux P."/>
            <person name="Hiltunen Thoren M."/>
            <person name="Johannesson H."/>
        </authorList>
    </citation>
    <scope>NUCLEOTIDE SEQUENCE</scope>
    <source>
        <strain evidence="2">CBS 955.72</strain>
    </source>
</reference>
<sequence length="334" mass="36006">MATGPAADGPADPTYRSYTPGQAATYAQHRPSPPPALVKLILDHHAATGGQTGVLLDVGCGPGMATRAFSTHFDVVVGSDAGDSMIQIATELGGETAKDEPIRWVACSAEEINKVPGIQPGSVDLVTAAYAAHWFDMPKFWAAAAEIMKPGGTVALWTGFRKVVGASLPPSPPRNPSMMHAYPESKVRALFSRFHEEVLDAYSVPNTKISRDGYKDLLMPWDNAATAGMFDRDTFLRRDLDRKELATGDPAKAVAADPLAAPIWRRVENLLNTMDAVTRWREAHPDLAGTEKDCVKVLIAETMEAVADGKAKIDFRNLLLGMKTVVLCVKRVAE</sequence>
<comment type="caution">
    <text evidence="2">The sequence shown here is derived from an EMBL/GenBank/DDBJ whole genome shotgun (WGS) entry which is preliminary data.</text>
</comment>
<dbReference type="GO" id="GO:0008757">
    <property type="term" value="F:S-adenosylmethionine-dependent methyltransferase activity"/>
    <property type="evidence" value="ECO:0007669"/>
    <property type="project" value="InterPro"/>
</dbReference>
<keyword evidence="2" id="KW-0489">Methyltransferase</keyword>
<dbReference type="Pfam" id="PF08241">
    <property type="entry name" value="Methyltransf_11"/>
    <property type="match status" value="1"/>
</dbReference>
<dbReference type="Gene3D" id="3.40.50.150">
    <property type="entry name" value="Vaccinia Virus protein VP39"/>
    <property type="match status" value="1"/>
</dbReference>
<reference evidence="2" key="2">
    <citation type="submission" date="2023-06" db="EMBL/GenBank/DDBJ databases">
        <authorList>
            <consortium name="Lawrence Berkeley National Laboratory"/>
            <person name="Haridas S."/>
            <person name="Hensen N."/>
            <person name="Bonometti L."/>
            <person name="Westerberg I."/>
            <person name="Brannstrom I.O."/>
            <person name="Guillou S."/>
            <person name="Cros-Aarteil S."/>
            <person name="Calhoun S."/>
            <person name="Kuo A."/>
            <person name="Mondo S."/>
            <person name="Pangilinan J."/>
            <person name="Riley R."/>
            <person name="Labutti K."/>
            <person name="Andreopoulos B."/>
            <person name="Lipzen A."/>
            <person name="Chen C."/>
            <person name="Yanf M."/>
            <person name="Daum C."/>
            <person name="Ng V."/>
            <person name="Clum A."/>
            <person name="Steindorff A."/>
            <person name="Ohm R."/>
            <person name="Martin F."/>
            <person name="Silar P."/>
            <person name="Natvig D."/>
            <person name="Lalanne C."/>
            <person name="Gautier V."/>
            <person name="Ament-Velasquez S.L."/>
            <person name="Kruys A."/>
            <person name="Hutchinson M.I."/>
            <person name="Powell A.J."/>
            <person name="Barry K."/>
            <person name="Miller A.N."/>
            <person name="Grigoriev I.V."/>
            <person name="Debuchy R."/>
            <person name="Gladieux P."/>
            <person name="Thoren M.H."/>
            <person name="Johannesson H."/>
        </authorList>
    </citation>
    <scope>NUCLEOTIDE SEQUENCE</scope>
    <source>
        <strain evidence="2">CBS 955.72</strain>
    </source>
</reference>
<evidence type="ECO:0000313" key="3">
    <source>
        <dbReference type="Proteomes" id="UP001275084"/>
    </source>
</evidence>
<dbReference type="PANTHER" id="PTHR44942:SF10">
    <property type="entry name" value="METHYLTRANSFERASE TYPE 11 DOMAIN-CONTAINING PROTEIN"/>
    <property type="match status" value="1"/>
</dbReference>
<name>A0AAJ0HCV8_9PEZI</name>
<dbReference type="Proteomes" id="UP001275084">
    <property type="component" value="Unassembled WGS sequence"/>
</dbReference>
<dbReference type="SUPFAM" id="SSF53335">
    <property type="entry name" value="S-adenosyl-L-methionine-dependent methyltransferases"/>
    <property type="match status" value="1"/>
</dbReference>